<accession>A0AAV9P4M8</accession>
<keyword evidence="4" id="KW-1185">Reference proteome</keyword>
<evidence type="ECO:0000256" key="2">
    <source>
        <dbReference type="SAM" id="Phobius"/>
    </source>
</evidence>
<dbReference type="EMBL" id="JAVRRT010000011">
    <property type="protein sequence ID" value="KAK5167708.1"/>
    <property type="molecule type" value="Genomic_DNA"/>
</dbReference>
<reference evidence="3 4" key="1">
    <citation type="submission" date="2023-08" db="EMBL/GenBank/DDBJ databases">
        <title>Black Yeasts Isolated from many extreme environments.</title>
        <authorList>
            <person name="Coleine C."/>
            <person name="Stajich J.E."/>
            <person name="Selbmann L."/>
        </authorList>
    </citation>
    <scope>NUCLEOTIDE SEQUENCE [LARGE SCALE GENOMIC DNA]</scope>
    <source>
        <strain evidence="3 4">CCFEE 5935</strain>
    </source>
</reference>
<evidence type="ECO:0000313" key="3">
    <source>
        <dbReference type="EMBL" id="KAK5167708.1"/>
    </source>
</evidence>
<keyword evidence="2" id="KW-0472">Membrane</keyword>
<proteinExistence type="predicted"/>
<keyword evidence="2" id="KW-1133">Transmembrane helix</keyword>
<organism evidence="3 4">
    <name type="scientific">Saxophila tyrrhenica</name>
    <dbReference type="NCBI Taxonomy" id="1690608"/>
    <lineage>
        <taxon>Eukaryota</taxon>
        <taxon>Fungi</taxon>
        <taxon>Dikarya</taxon>
        <taxon>Ascomycota</taxon>
        <taxon>Pezizomycotina</taxon>
        <taxon>Dothideomycetes</taxon>
        <taxon>Dothideomycetidae</taxon>
        <taxon>Mycosphaerellales</taxon>
        <taxon>Extremaceae</taxon>
        <taxon>Saxophila</taxon>
    </lineage>
</organism>
<evidence type="ECO:0000313" key="4">
    <source>
        <dbReference type="Proteomes" id="UP001337655"/>
    </source>
</evidence>
<dbReference type="GeneID" id="89928743"/>
<evidence type="ECO:0000256" key="1">
    <source>
        <dbReference type="SAM" id="MobiDB-lite"/>
    </source>
</evidence>
<dbReference type="Proteomes" id="UP001337655">
    <property type="component" value="Unassembled WGS sequence"/>
</dbReference>
<feature type="region of interest" description="Disordered" evidence="1">
    <location>
        <begin position="71"/>
        <end position="94"/>
    </location>
</feature>
<feature type="transmembrane region" description="Helical" evidence="2">
    <location>
        <begin position="31"/>
        <end position="48"/>
    </location>
</feature>
<sequence>MVNKVLFWSGFGMVVRFWQLGIEMRPFAQQWWAYGIYGGLGAGFGYWLQGVEHNQMRYLRDTRDRLLEKRRRRAEREGEGALTAGTGFQKGTEGLMASPTFRVNTGIEVQGERMTERTRAAGES</sequence>
<gene>
    <name evidence="3" type="ORF">LTR77_007407</name>
</gene>
<keyword evidence="2" id="KW-0812">Transmembrane</keyword>
<dbReference type="AlphaFoldDB" id="A0AAV9P4M8"/>
<dbReference type="RefSeq" id="XP_064657414.1">
    <property type="nucleotide sequence ID" value="XM_064804644.1"/>
</dbReference>
<dbReference type="PANTHER" id="PTHR39218:SF1">
    <property type="entry name" value="OXIDOREDUCTASE 14 KDA SUBUNIT, PUTATIVE (AFU_ORTHOLOGUE AFUA_1G12110)-RELATED"/>
    <property type="match status" value="1"/>
</dbReference>
<comment type="caution">
    <text evidence="3">The sequence shown here is derived from an EMBL/GenBank/DDBJ whole genome shotgun (WGS) entry which is preliminary data.</text>
</comment>
<name>A0AAV9P4M8_9PEZI</name>
<protein>
    <submittedName>
        <fullName evidence="3">Uncharacterized protein</fullName>
    </submittedName>
</protein>
<dbReference type="PANTHER" id="PTHR39218">
    <property type="entry name" value="OXIDOREDUCTASE 14 KDA SUBUNIT, PUTATIVE (AFU_ORTHOLOGUE AFUA_1G12110)-RELATED"/>
    <property type="match status" value="1"/>
</dbReference>